<feature type="domain" description="AsmA" evidence="2">
    <location>
        <begin position="6"/>
        <end position="640"/>
    </location>
</feature>
<organism evidence="3 4">
    <name type="scientific">Roseospira marina</name>
    <dbReference type="NCBI Taxonomy" id="140057"/>
    <lineage>
        <taxon>Bacteria</taxon>
        <taxon>Pseudomonadati</taxon>
        <taxon>Pseudomonadota</taxon>
        <taxon>Alphaproteobacteria</taxon>
        <taxon>Rhodospirillales</taxon>
        <taxon>Rhodospirillaceae</taxon>
        <taxon>Roseospira</taxon>
    </lineage>
</organism>
<dbReference type="GO" id="GO:0090313">
    <property type="term" value="P:regulation of protein targeting to membrane"/>
    <property type="evidence" value="ECO:0007669"/>
    <property type="project" value="TreeGrafter"/>
</dbReference>
<dbReference type="AlphaFoldDB" id="A0A5M6IIU7"/>
<evidence type="ECO:0000313" key="3">
    <source>
        <dbReference type="EMBL" id="KAA5607635.1"/>
    </source>
</evidence>
<dbReference type="Pfam" id="PF05170">
    <property type="entry name" value="AsmA"/>
    <property type="match status" value="1"/>
</dbReference>
<keyword evidence="4" id="KW-1185">Reference proteome</keyword>
<dbReference type="InterPro" id="IPR007844">
    <property type="entry name" value="AsmA"/>
</dbReference>
<evidence type="ECO:0000313" key="4">
    <source>
        <dbReference type="Proteomes" id="UP000324065"/>
    </source>
</evidence>
<dbReference type="GO" id="GO:0005886">
    <property type="term" value="C:plasma membrane"/>
    <property type="evidence" value="ECO:0007669"/>
    <property type="project" value="TreeGrafter"/>
</dbReference>
<reference evidence="3 4" key="1">
    <citation type="submission" date="2019-09" db="EMBL/GenBank/DDBJ databases">
        <title>Genome sequence of Roseospira marina, one of the more divergent members of the non-sulfur purple photosynthetic bacterial family, the Rhodospirillaceae.</title>
        <authorList>
            <person name="Meyer T."/>
            <person name="Kyndt J."/>
        </authorList>
    </citation>
    <scope>NUCLEOTIDE SEQUENCE [LARGE SCALE GENOMIC DNA]</scope>
    <source>
        <strain evidence="3 4">DSM 15113</strain>
    </source>
</reference>
<dbReference type="OrthoDB" id="225437at2"/>
<dbReference type="PANTHER" id="PTHR30441:SF4">
    <property type="entry name" value="PROTEIN ASMA"/>
    <property type="match status" value="1"/>
</dbReference>
<feature type="compositionally biased region" description="Low complexity" evidence="1">
    <location>
        <begin position="436"/>
        <end position="447"/>
    </location>
</feature>
<proteinExistence type="predicted"/>
<protein>
    <submittedName>
        <fullName evidence="3">AsmA family protein</fullName>
    </submittedName>
</protein>
<evidence type="ECO:0000256" key="1">
    <source>
        <dbReference type="SAM" id="MobiDB-lite"/>
    </source>
</evidence>
<dbReference type="Proteomes" id="UP000324065">
    <property type="component" value="Unassembled WGS sequence"/>
</dbReference>
<name>A0A5M6IIU7_9PROT</name>
<dbReference type="InterPro" id="IPR052894">
    <property type="entry name" value="AsmA-related"/>
</dbReference>
<feature type="region of interest" description="Disordered" evidence="1">
    <location>
        <begin position="132"/>
        <end position="159"/>
    </location>
</feature>
<evidence type="ECO:0000259" key="2">
    <source>
        <dbReference type="Pfam" id="PF05170"/>
    </source>
</evidence>
<feature type="region of interest" description="Disordered" evidence="1">
    <location>
        <begin position="755"/>
        <end position="841"/>
    </location>
</feature>
<comment type="caution">
    <text evidence="3">The sequence shown here is derived from an EMBL/GenBank/DDBJ whole genome shotgun (WGS) entry which is preliminary data.</text>
</comment>
<dbReference type="PANTHER" id="PTHR30441">
    <property type="entry name" value="DUF748 DOMAIN-CONTAINING PROTEIN"/>
    <property type="match status" value="1"/>
</dbReference>
<dbReference type="RefSeq" id="WP_150060768.1">
    <property type="nucleotide sequence ID" value="NZ_JACHII010000001.1"/>
</dbReference>
<dbReference type="EMBL" id="VWPJ01000001">
    <property type="protein sequence ID" value="KAA5607635.1"/>
    <property type="molecule type" value="Genomic_DNA"/>
</dbReference>
<sequence length="841" mass="83641">MKISTLVKVLLGLIVLAIGALGVFIATLDVSQYKGRIVALLEQKTGRTVTIDGDLDLAIGLSPALVVEDVTIGNADWASDPEMLSVGRLEAQVEMLPLLSGDINIVRVILDDPIVHLETDKDGNGNWALSLPTDAADATEPPLDTASTEAPADGAEGPGGLPALQIQEVRLENGMLTYRDGVTGQTMAVALDTVSLTGGGLADPLNIEIEGAYNDAEFTLDGSVGAPAALTNPNGTAWPLDLTATAGGATVTAKGTIAHPAEATGIDLAITARGEQIADLATLAQAFGQSVAIPALGPYTATLNLAGDADALAVRDLDAKLGTPGEFLVAATGSIANALAASGLDLTVSVAAPDPDVLADFGAALPAAASARAVVRDIDGGYGLRDLEATLGRSALSGTLDARMDGPRPAVSGSLSSSLLDLDELASTPDGDSDGTVTVPAAPAAPTDSGGPMIPDTPLPLDALRLADANLSLAVERAILPGGGEVSDLSLNVTLDGGALSISPMQANVAGGAMDGSVTLRPTGNGAARLAVDMNGDGVRVGDLAKAFAGSEAVLDGPTTLRVKLEGQGATPHQIASTLDGSILVHTVDARMNNGAVNWAGGDVMTQLGELINPFAAKESTTPIQCLVFNMTATQGVLSNDNGVAMETDKMVVGGGGAFDLGAERLNVKIAPRPRPGIGIETGFGKIVELFAVTGPFASPSLELDAEKAIQTGLRTAASAAGAVATGGLSMLGESLVGGMLGSEGGELEPCLVALGEKDPGQGGSAAGAESGSPTDGVGQALEGLTGGESGDVGRAIENILGGGQRNAPAEDGGTGGETGESGDGDVGEAIREGLGGLLGD</sequence>
<feature type="region of interest" description="Disordered" evidence="1">
    <location>
        <begin position="424"/>
        <end position="456"/>
    </location>
</feature>
<gene>
    <name evidence="3" type="ORF">F1188_02440</name>
</gene>
<accession>A0A5M6IIU7</accession>